<feature type="domain" description="Fringe-like glycosyltransferase" evidence="11">
    <location>
        <begin position="87"/>
        <end position="198"/>
    </location>
</feature>
<evidence type="ECO:0000256" key="9">
    <source>
        <dbReference type="ARBA" id="ARBA00023136"/>
    </source>
</evidence>
<dbReference type="InterPro" id="IPR008428">
    <property type="entry name" value="Chond_GalNAc"/>
</dbReference>
<dbReference type="PANTHER" id="PTHR12369:SF13">
    <property type="entry name" value="HEXOSYLTRANSFERASE"/>
    <property type="match status" value="1"/>
</dbReference>
<evidence type="ECO:0000256" key="5">
    <source>
        <dbReference type="ARBA" id="ARBA00022692"/>
    </source>
</evidence>
<evidence type="ECO:0000313" key="13">
    <source>
        <dbReference type="Proteomes" id="UP001353858"/>
    </source>
</evidence>
<feature type="transmembrane region" description="Helical" evidence="10">
    <location>
        <begin position="12"/>
        <end position="31"/>
    </location>
</feature>
<evidence type="ECO:0000256" key="2">
    <source>
        <dbReference type="ARBA" id="ARBA00009239"/>
    </source>
</evidence>
<dbReference type="PANTHER" id="PTHR12369">
    <property type="entry name" value="CHONDROITIN SYNTHASE"/>
    <property type="match status" value="1"/>
</dbReference>
<sequence length="735" mass="85595">MILFKYVKHLLINNTYILLGIVLGVSISYFFDNDCKFNTENKPINYNVPEPLPNTQQTKTVIKTITQKDSDKLIRPHYLSTELSIRDKLFIGVLTSEDKINSQAIYINKTIAHLVDKVKFFITAHNKMKNTFNLSGIVGFTDSRHKYRPFQIIKYIGDTFMHGYDYYFFMNDYNFLNVRRLKGLVERISVSKDVYLGTSIDEGSYCNLDGGILLSNSVVRAIKSNLDWCINNAVSDDSSENLGRCVYYSSKLECQGDIKGLQLPSYKLKHFQLEKHLEQLITRKSFNRAVVVYPVLQAKDFFILNAYFARRRLEKLKIEIDELSKTLTDTWPPGQKVGAKPATRFDIVPQLYFNTTHLFFPDDFTNIRQHTSGDYKDIQKVIEAVKSKVLHQHSSSLQYRRLVNGYRWFDLSRGMDYLVDLGFRDLHTGKEVIKRFQVCKPLGKVEFVAAPYVTENVKVTILLPVQENENTLANDFLDKYERVIMKRREKVLLMLVLVYQYNSTSKGSTDVFGELKHHATKLSSKHRHEDLRVIWVSIRLPLWDQVVTLHNHKVLNFAMVDLALRKIGTDALTLVLDVYSDITTEFLNRVRMNTVNNFQVFSPIPFRQYNPNVTHIDVFDVKKAVGHFDHEEYRYIAFYGKDYVTARKKSQQEVPLIRTDNDIVRIMNTTSSGNVFELFVKYSNNLHCMRATEKDLKVKYHEDGLSGRYNLFFGTKLQLAKLILDYQNRMDVIYK</sequence>
<reference evidence="13" key="1">
    <citation type="submission" date="2023-01" db="EMBL/GenBank/DDBJ databases">
        <title>Key to firefly adult light organ development and bioluminescence: homeobox transcription factors regulate luciferase expression and transportation to peroxisome.</title>
        <authorList>
            <person name="Fu X."/>
        </authorList>
    </citation>
    <scope>NUCLEOTIDE SEQUENCE [LARGE SCALE GENOMIC DNA]</scope>
</reference>
<gene>
    <name evidence="12" type="ORF">RN001_010451</name>
</gene>
<evidence type="ECO:0000256" key="10">
    <source>
        <dbReference type="RuleBase" id="RU364016"/>
    </source>
</evidence>
<organism evidence="12 13">
    <name type="scientific">Aquatica leii</name>
    <dbReference type="NCBI Taxonomy" id="1421715"/>
    <lineage>
        <taxon>Eukaryota</taxon>
        <taxon>Metazoa</taxon>
        <taxon>Ecdysozoa</taxon>
        <taxon>Arthropoda</taxon>
        <taxon>Hexapoda</taxon>
        <taxon>Insecta</taxon>
        <taxon>Pterygota</taxon>
        <taxon>Neoptera</taxon>
        <taxon>Endopterygota</taxon>
        <taxon>Coleoptera</taxon>
        <taxon>Polyphaga</taxon>
        <taxon>Elateriformia</taxon>
        <taxon>Elateroidea</taxon>
        <taxon>Lampyridae</taxon>
        <taxon>Luciolinae</taxon>
        <taxon>Aquatica</taxon>
    </lineage>
</organism>
<dbReference type="Pfam" id="PF02434">
    <property type="entry name" value="Fringe"/>
    <property type="match status" value="1"/>
</dbReference>
<keyword evidence="7 10" id="KW-1133">Transmembrane helix</keyword>
<dbReference type="Gene3D" id="3.90.550.50">
    <property type="match status" value="1"/>
</dbReference>
<dbReference type="EC" id="2.4.1.-" evidence="10"/>
<evidence type="ECO:0000256" key="8">
    <source>
        <dbReference type="ARBA" id="ARBA00023034"/>
    </source>
</evidence>
<keyword evidence="4 10" id="KW-0808">Transferase</keyword>
<dbReference type="InterPro" id="IPR003378">
    <property type="entry name" value="Fringe-like_glycosylTrfase"/>
</dbReference>
<evidence type="ECO:0000256" key="3">
    <source>
        <dbReference type="ARBA" id="ARBA00022676"/>
    </source>
</evidence>
<keyword evidence="13" id="KW-1185">Reference proteome</keyword>
<evidence type="ECO:0000259" key="11">
    <source>
        <dbReference type="Pfam" id="PF02434"/>
    </source>
</evidence>
<keyword evidence="5 10" id="KW-0812">Transmembrane</keyword>
<name>A0AAN7P0Z0_9COLE</name>
<comment type="caution">
    <text evidence="12">The sequence shown here is derived from an EMBL/GenBank/DDBJ whole genome shotgun (WGS) entry which is preliminary data.</text>
</comment>
<comment type="similarity">
    <text evidence="2 10">Belongs to the chondroitin N-acetylgalactosaminyltransferase family.</text>
</comment>
<accession>A0AAN7P0Z0</accession>
<keyword evidence="9 10" id="KW-0472">Membrane</keyword>
<protein>
    <recommendedName>
        <fullName evidence="10">Hexosyltransferase</fullName>
        <ecNumber evidence="10">2.4.1.-</ecNumber>
    </recommendedName>
</protein>
<proteinExistence type="inferred from homology"/>
<dbReference type="EMBL" id="JARPUR010000004">
    <property type="protein sequence ID" value="KAK4877945.1"/>
    <property type="molecule type" value="Genomic_DNA"/>
</dbReference>
<comment type="subcellular location">
    <subcellularLocation>
        <location evidence="1 10">Golgi apparatus</location>
        <location evidence="1 10">Golgi stack membrane</location>
        <topology evidence="1 10">Single-pass type II membrane protein</topology>
    </subcellularLocation>
</comment>
<keyword evidence="8 10" id="KW-0333">Golgi apparatus</keyword>
<dbReference type="InterPro" id="IPR051227">
    <property type="entry name" value="CS_glycosyltransferase"/>
</dbReference>
<evidence type="ECO:0000256" key="6">
    <source>
        <dbReference type="ARBA" id="ARBA00022968"/>
    </source>
</evidence>
<evidence type="ECO:0000256" key="7">
    <source>
        <dbReference type="ARBA" id="ARBA00022989"/>
    </source>
</evidence>
<evidence type="ECO:0000256" key="1">
    <source>
        <dbReference type="ARBA" id="ARBA00004447"/>
    </source>
</evidence>
<dbReference type="Proteomes" id="UP001353858">
    <property type="component" value="Unassembled WGS sequence"/>
</dbReference>
<dbReference type="GO" id="GO:0047238">
    <property type="term" value="F:glucuronosyl-N-acetylgalactosaminyl-proteoglycan 4-beta-N-acetylgalactosaminyltransferase activity"/>
    <property type="evidence" value="ECO:0007669"/>
    <property type="project" value="TreeGrafter"/>
</dbReference>
<evidence type="ECO:0000256" key="4">
    <source>
        <dbReference type="ARBA" id="ARBA00022679"/>
    </source>
</evidence>
<evidence type="ECO:0000313" key="12">
    <source>
        <dbReference type="EMBL" id="KAK4877945.1"/>
    </source>
</evidence>
<keyword evidence="6 10" id="KW-0735">Signal-anchor</keyword>
<dbReference type="Pfam" id="PF05679">
    <property type="entry name" value="CHGN"/>
    <property type="match status" value="1"/>
</dbReference>
<dbReference type="AlphaFoldDB" id="A0AAN7P0Z0"/>
<dbReference type="GO" id="GO:0032580">
    <property type="term" value="C:Golgi cisterna membrane"/>
    <property type="evidence" value="ECO:0007669"/>
    <property type="project" value="UniProtKB-SubCell"/>
</dbReference>
<keyword evidence="3" id="KW-0328">Glycosyltransferase</keyword>